<feature type="region of interest" description="Disordered" evidence="1">
    <location>
        <begin position="540"/>
        <end position="564"/>
    </location>
</feature>
<name>A0ABT6UFJ8_9GAMM</name>
<organism evidence="2 3">
    <name type="scientific">Shewanella xiamenensis</name>
    <dbReference type="NCBI Taxonomy" id="332186"/>
    <lineage>
        <taxon>Bacteria</taxon>
        <taxon>Pseudomonadati</taxon>
        <taxon>Pseudomonadota</taxon>
        <taxon>Gammaproteobacteria</taxon>
        <taxon>Alteromonadales</taxon>
        <taxon>Shewanellaceae</taxon>
        <taxon>Shewanella</taxon>
    </lineage>
</organism>
<proteinExistence type="predicted"/>
<dbReference type="InterPro" id="IPR027417">
    <property type="entry name" value="P-loop_NTPase"/>
</dbReference>
<sequence length="564" mass="62699">MAADELKIAERDTETLIQDIKRDLCLISYRPNATDPRFTQLNSKIEAIFEAEFGYPIFSRDVTPYHIMGSPGHGKTTCFKVAAQWFSEQTQMNLVVNPTDDYMLQDNDILMVILDLSGETSNIKFTGLPTIREYESAITTSNEFAGSKKYTTSAPPKSLQSLSEATVSILLLDDFSNASPSIQNIGLSVMLEKQYQALKIGKHAFVNSTGNLGAIDGTNVSPTSTAMASRRQTYLAKDTPHNWAKRTQKQFPDMIGDAGLGGFFEQYDECFSMPSKSKKGEAFACPRAWSHFVHYARESMHIFEHQLKRSNGLDGYAFDLDNFLFKAEGHVGSEVVPKLRAYYISLTNDVTPIAKRMLDGTPLTEEQTKLLSSHSTKGGNESEFFFSMLTRALGERTAIIITQMAKEDPDNYIQNSTEALKRMAHNMLDCGVVPMKLHKISEGTSSFAHKLALLNESSNTDLAFFSKNNNQPIINQDLLTNLIKVVASHPKAHTAISGVKIAKMCFIDVLSNMDRIKSTQSKVDELDNFLSTIPSVQETLASKAQQEPEPEDELSYRSMGPSGF</sequence>
<evidence type="ECO:0000313" key="3">
    <source>
        <dbReference type="Proteomes" id="UP001159075"/>
    </source>
</evidence>
<dbReference type="Gene3D" id="3.40.50.300">
    <property type="entry name" value="P-loop containing nucleotide triphosphate hydrolases"/>
    <property type="match status" value="1"/>
</dbReference>
<comment type="caution">
    <text evidence="2">The sequence shown here is derived from an EMBL/GenBank/DDBJ whole genome shotgun (WGS) entry which is preliminary data.</text>
</comment>
<keyword evidence="3" id="KW-1185">Reference proteome</keyword>
<dbReference type="EMBL" id="JAOTLW010000020">
    <property type="protein sequence ID" value="MDI5833254.1"/>
    <property type="molecule type" value="Genomic_DNA"/>
</dbReference>
<dbReference type="RefSeq" id="WP_282679792.1">
    <property type="nucleotide sequence ID" value="NZ_CP106875.1"/>
</dbReference>
<protein>
    <submittedName>
        <fullName evidence="2">Uncharacterized protein</fullName>
    </submittedName>
</protein>
<evidence type="ECO:0000256" key="1">
    <source>
        <dbReference type="SAM" id="MobiDB-lite"/>
    </source>
</evidence>
<dbReference type="SUPFAM" id="SSF52540">
    <property type="entry name" value="P-loop containing nucleoside triphosphate hydrolases"/>
    <property type="match status" value="1"/>
</dbReference>
<accession>A0ABT6UFJ8</accession>
<evidence type="ECO:0000313" key="2">
    <source>
        <dbReference type="EMBL" id="MDI5833254.1"/>
    </source>
</evidence>
<gene>
    <name evidence="2" type="ORF">ODY93_16860</name>
</gene>
<dbReference type="Proteomes" id="UP001159075">
    <property type="component" value="Unassembled WGS sequence"/>
</dbReference>
<reference evidence="2 3" key="1">
    <citation type="submission" date="2022-09" db="EMBL/GenBank/DDBJ databases">
        <title>The outer-membrane cytochrome OmcA is essential for infection of Shewanella oneidensis by a zebrafish-associated bacteriophage.</title>
        <authorList>
            <person name="Grenfell A.W."/>
            <person name="Intile P."/>
            <person name="Mcfarlane J."/>
            <person name="Leung D."/>
            <person name="Abdalla K."/>
            <person name="Wold M."/>
            <person name="Kees E."/>
            <person name="Gralnick J."/>
        </authorList>
    </citation>
    <scope>NUCLEOTIDE SEQUENCE [LARGE SCALE GENOMIC DNA]</scope>
    <source>
        <strain evidence="2 3">NF-5</strain>
    </source>
</reference>